<proteinExistence type="predicted"/>
<organism evidence="1 2">
    <name type="scientific">Phenylobacterium ferrooxidans</name>
    <dbReference type="NCBI Taxonomy" id="2982689"/>
    <lineage>
        <taxon>Bacteria</taxon>
        <taxon>Pseudomonadati</taxon>
        <taxon>Pseudomonadota</taxon>
        <taxon>Alphaproteobacteria</taxon>
        <taxon>Caulobacterales</taxon>
        <taxon>Caulobacteraceae</taxon>
        <taxon>Phenylobacterium</taxon>
    </lineage>
</organism>
<name>A0ABW6CTD7_9CAUL</name>
<dbReference type="EMBL" id="JAOTJD010000054">
    <property type="protein sequence ID" value="MFD3266342.1"/>
    <property type="molecule type" value="Genomic_DNA"/>
</dbReference>
<gene>
    <name evidence="1" type="ORF">OCL97_20565</name>
</gene>
<dbReference type="RefSeq" id="WP_304778549.1">
    <property type="nucleotide sequence ID" value="NZ_JAOTJD010000054.1"/>
</dbReference>
<dbReference type="Proteomes" id="UP001598130">
    <property type="component" value="Unassembled WGS sequence"/>
</dbReference>
<comment type="caution">
    <text evidence="1">The sequence shown here is derived from an EMBL/GenBank/DDBJ whole genome shotgun (WGS) entry which is preliminary data.</text>
</comment>
<reference evidence="1 2" key="1">
    <citation type="submission" date="2022-09" db="EMBL/GenBank/DDBJ databases">
        <title>New species of Phenylobacterium.</title>
        <authorList>
            <person name="Mieszkin S."/>
        </authorList>
    </citation>
    <scope>NUCLEOTIDE SEQUENCE [LARGE SCALE GENOMIC DNA]</scope>
    <source>
        <strain evidence="1 2">HK31-G</strain>
    </source>
</reference>
<accession>A0ABW6CTD7</accession>
<protein>
    <submittedName>
        <fullName evidence="1">Uncharacterized protein</fullName>
    </submittedName>
</protein>
<evidence type="ECO:0000313" key="2">
    <source>
        <dbReference type="Proteomes" id="UP001598130"/>
    </source>
</evidence>
<evidence type="ECO:0000313" key="1">
    <source>
        <dbReference type="EMBL" id="MFD3266342.1"/>
    </source>
</evidence>
<keyword evidence="2" id="KW-1185">Reference proteome</keyword>
<sequence length="47" mass="4755">MTDTINRVLIGAFAAAVMTVVAMAGTMVAASQPVAFGQGLSQQSQGR</sequence>